<dbReference type="InterPro" id="IPR002347">
    <property type="entry name" value="SDR_fam"/>
</dbReference>
<dbReference type="InterPro" id="IPR051122">
    <property type="entry name" value="SDR_DHRS6-like"/>
</dbReference>
<gene>
    <name evidence="4" type="ORF">ITX54_11345</name>
</gene>
<dbReference type="CDD" id="cd11731">
    <property type="entry name" value="Lin1944_like_SDR_c"/>
    <property type="match status" value="1"/>
</dbReference>
<reference evidence="4" key="2">
    <citation type="submission" date="2022-09" db="EMBL/GenBank/DDBJ databases">
        <title>Rouxiella aceris sp. nov., isolated from tree sap and emended description of the genus Rhouxiella.</title>
        <authorList>
            <person name="Kim I.S."/>
        </authorList>
    </citation>
    <scope>NUCLEOTIDE SEQUENCE</scope>
    <source>
        <strain evidence="4">SAP-2</strain>
    </source>
</reference>
<dbReference type="GO" id="GO:0016491">
    <property type="term" value="F:oxidoreductase activity"/>
    <property type="evidence" value="ECO:0007669"/>
    <property type="project" value="UniProtKB-KW"/>
</dbReference>
<dbReference type="RefSeq" id="WP_055771700.1">
    <property type="nucleotide sequence ID" value="NZ_JADMKS010000004.1"/>
</dbReference>
<evidence type="ECO:0000259" key="3">
    <source>
        <dbReference type="SMART" id="SM00822"/>
    </source>
</evidence>
<dbReference type="SMART" id="SM00822">
    <property type="entry name" value="PKS_KR"/>
    <property type="match status" value="1"/>
</dbReference>
<proteinExistence type="inferred from homology"/>
<reference evidence="4" key="1">
    <citation type="submission" date="2020-11" db="EMBL/GenBank/DDBJ databases">
        <authorList>
            <person name="Lee S.D."/>
        </authorList>
    </citation>
    <scope>NUCLEOTIDE SEQUENCE</scope>
    <source>
        <strain evidence="4">SAP-2</strain>
    </source>
</reference>
<dbReference type="Pfam" id="PF13561">
    <property type="entry name" value="adh_short_C2"/>
    <property type="match status" value="1"/>
</dbReference>
<dbReference type="EMBL" id="JADMKS010000004">
    <property type="protein sequence ID" value="MBF6637249.1"/>
    <property type="molecule type" value="Genomic_DNA"/>
</dbReference>
<accession>A0AA40X2S2</accession>
<dbReference type="PRINTS" id="PR00081">
    <property type="entry name" value="GDHRDH"/>
</dbReference>
<name>A0AA40X2S2_9GAMM</name>
<protein>
    <submittedName>
        <fullName evidence="4">SDR family oxidoreductase</fullName>
    </submittedName>
</protein>
<dbReference type="Gene3D" id="3.40.50.720">
    <property type="entry name" value="NAD(P)-binding Rossmann-like Domain"/>
    <property type="match status" value="1"/>
</dbReference>
<dbReference type="Proteomes" id="UP000705283">
    <property type="component" value="Unassembled WGS sequence"/>
</dbReference>
<sequence>MDLTEKHIVIAGGSTGIGFEIARQAQLKGAHVTLMGRSAEKLTNAEKKLPLRASYVQCDIGDAESAKEGFKQVGPFDYFISTAADLTYAPLAEMETGAIDRMLAGKFWGPVNLVKYGLKNIKEGGSVVLFSGLAADRPAPGTSMVSALNAGVEGLVRALAVELAPIRFNGISPGVVDTEGWAFMPEQDRKGFFASLETSLPARKVGAPADLADATLFTLVNPYLTGEILHVNGGGNLV</sequence>
<evidence type="ECO:0000313" key="4">
    <source>
        <dbReference type="EMBL" id="MBF6637249.1"/>
    </source>
</evidence>
<comment type="similarity">
    <text evidence="1">Belongs to the short-chain dehydrogenases/reductases (SDR) family.</text>
</comment>
<dbReference type="InterPro" id="IPR057326">
    <property type="entry name" value="KR_dom"/>
</dbReference>
<evidence type="ECO:0000256" key="2">
    <source>
        <dbReference type="ARBA" id="ARBA00023002"/>
    </source>
</evidence>
<evidence type="ECO:0000313" key="5">
    <source>
        <dbReference type="Proteomes" id="UP000705283"/>
    </source>
</evidence>
<feature type="domain" description="Ketoreductase" evidence="3">
    <location>
        <begin position="6"/>
        <end position="184"/>
    </location>
</feature>
<dbReference type="PANTHER" id="PTHR43477">
    <property type="entry name" value="DIHYDROANTICAPSIN 7-DEHYDROGENASE"/>
    <property type="match status" value="1"/>
</dbReference>
<dbReference type="SUPFAM" id="SSF51735">
    <property type="entry name" value="NAD(P)-binding Rossmann-fold domains"/>
    <property type="match status" value="1"/>
</dbReference>
<dbReference type="InterPro" id="IPR036291">
    <property type="entry name" value="NAD(P)-bd_dom_sf"/>
</dbReference>
<dbReference type="AlphaFoldDB" id="A0AA40X2S2"/>
<dbReference type="PANTHER" id="PTHR43477:SF1">
    <property type="entry name" value="DIHYDROANTICAPSIN 7-DEHYDROGENASE"/>
    <property type="match status" value="1"/>
</dbReference>
<keyword evidence="2" id="KW-0560">Oxidoreductase</keyword>
<comment type="caution">
    <text evidence="4">The sequence shown here is derived from an EMBL/GenBank/DDBJ whole genome shotgun (WGS) entry which is preliminary data.</text>
</comment>
<organism evidence="4 5">
    <name type="scientific">Rouxiella silvae</name>
    <dbReference type="NCBI Taxonomy" id="1646373"/>
    <lineage>
        <taxon>Bacteria</taxon>
        <taxon>Pseudomonadati</taxon>
        <taxon>Pseudomonadota</taxon>
        <taxon>Gammaproteobacteria</taxon>
        <taxon>Enterobacterales</taxon>
        <taxon>Yersiniaceae</taxon>
        <taxon>Rouxiella</taxon>
    </lineage>
</organism>
<evidence type="ECO:0000256" key="1">
    <source>
        <dbReference type="ARBA" id="ARBA00006484"/>
    </source>
</evidence>